<feature type="compositionally biased region" description="Low complexity" evidence="2">
    <location>
        <begin position="1409"/>
        <end position="1424"/>
    </location>
</feature>
<feature type="domain" description="DUF676" evidence="3">
    <location>
        <begin position="26"/>
        <end position="163"/>
    </location>
</feature>
<name>A0AAE0KH56_9PEZI</name>
<evidence type="ECO:0000256" key="2">
    <source>
        <dbReference type="SAM" id="MobiDB-lite"/>
    </source>
</evidence>
<feature type="compositionally biased region" description="Basic and acidic residues" evidence="2">
    <location>
        <begin position="1396"/>
        <end position="1405"/>
    </location>
</feature>
<feature type="compositionally biased region" description="Low complexity" evidence="2">
    <location>
        <begin position="1529"/>
        <end position="1556"/>
    </location>
</feature>
<feature type="compositionally biased region" description="Low complexity" evidence="2">
    <location>
        <begin position="1564"/>
        <end position="1573"/>
    </location>
</feature>
<feature type="compositionally biased region" description="Polar residues" evidence="2">
    <location>
        <begin position="1284"/>
        <end position="1298"/>
    </location>
</feature>
<reference evidence="4" key="1">
    <citation type="journal article" date="2023" name="Mol. Phylogenet. Evol.">
        <title>Genome-scale phylogeny and comparative genomics of the fungal order Sordariales.</title>
        <authorList>
            <person name="Hensen N."/>
            <person name="Bonometti L."/>
            <person name="Westerberg I."/>
            <person name="Brannstrom I.O."/>
            <person name="Guillou S."/>
            <person name="Cros-Aarteil S."/>
            <person name="Calhoun S."/>
            <person name="Haridas S."/>
            <person name="Kuo A."/>
            <person name="Mondo S."/>
            <person name="Pangilinan J."/>
            <person name="Riley R."/>
            <person name="LaButti K."/>
            <person name="Andreopoulos B."/>
            <person name="Lipzen A."/>
            <person name="Chen C."/>
            <person name="Yan M."/>
            <person name="Daum C."/>
            <person name="Ng V."/>
            <person name="Clum A."/>
            <person name="Steindorff A."/>
            <person name="Ohm R.A."/>
            <person name="Martin F."/>
            <person name="Silar P."/>
            <person name="Natvig D.O."/>
            <person name="Lalanne C."/>
            <person name="Gautier V."/>
            <person name="Ament-Velasquez S.L."/>
            <person name="Kruys A."/>
            <person name="Hutchinson M.I."/>
            <person name="Powell A.J."/>
            <person name="Barry K."/>
            <person name="Miller A.N."/>
            <person name="Grigoriev I.V."/>
            <person name="Debuchy R."/>
            <person name="Gladieux P."/>
            <person name="Hiltunen Thoren M."/>
            <person name="Johannesson H."/>
        </authorList>
    </citation>
    <scope>NUCLEOTIDE SEQUENCE</scope>
    <source>
        <strain evidence="4">CBS 958.72</strain>
    </source>
</reference>
<sequence>MGSIDKDISRYELTAVYRHPAAKADIVLVHGLNGDPEKTWLAKNGVFWPADLLPVSLKNEHANVLVYGYNADVYSTRRDRSPSDNFVHQHAQSLVTSLTQYRKSEGTERNPIIWVAHSLGGIVTKRALLYSNDVRAHHQEDFRSIFVSTYGIIFLGTPHNGSDLAMWGRVLQYMSDAVIPRKFFETESVLIRTLKKDNEMLQLINSHFLDIYQRFRIHMVHENHTTDVKGTKVLIVDASSAGPQLPGVTYYGIEATHSGMCKFDSDHAPGYRNISTAIREWVADGPNVIPVRWEVEEDDRRLRADLENFERTRPYERAMSPSPHRQAIAEGSNDNSSHHSPKPVGTAAPVWVPSVLPETAALVRSQDHRVLETSRRAQDEPLFIHPESFRPNSFFIGREDELRGLHDLLMDRKRRSEGTSAVLVQCLPGGGKTHLARQYVFQHKDDYPGGVYWVRAKSRDEMEYWYWRIAKNEALKGLVEQEDVEELRDPKRIVEIVRRWLSSQSGWLMVLDGIQFDIPGLHEFIPDARDTSLIYTSTERAVTGDPRFDNPQVMELGLLTAQQAQDLLLLEMDKKQPWTTDDRIKALELVQLMGRLPLMIHVAAQYLKATREPLSRYLKSYQSRPKVGGLPAYKAVREQLEHRGKTAALNLMSLLAFFDQHVPVEMVTLGLSALDKITPVKTADASHRKTTLSNTLKVLIAFALVERTESDDISPSSSRSSRQSFDKHADYLDLLRIHSVVQAFFVDTLNEHREVPFWLERATAIWSRSFDEADKRIREDPRVGLPDDYRRFCIHGQKLLQHLNRFEKRSPELLSRARAEVESRLQKIQGQIDCLSQAVQAYIVDGSGEEPPASVFDRSSNISSETDSAATPPSGDSRGSETGWEVDADGPEQPLPAAYEASPTEPADWQVPYPSKLLMPPTPDIDDDDDQNTVTSSPPWTPPVGGNTMTTIHVADSTAPYLDDRVGSQDYEDWQEVVPHHRVIKRHESRRYHDRAGAWRDSTVSDPRVGISQEIAVGSISSRIATPMSPSKGRVTARSDAEMELNKIKQASPLPPPEPMHDTGGANLSRPQYLLGRGTYSQALAKKTPETEFEMLPAEFSKGLTQVLSSPKTWTVATVKKLKESVLPSLLPTDPAPLAAASFSQTHTAYEDDIIVPPGPIFRGNRTANSSPASRLSPFQPPIFSALPAEAVADELAHHPGGGLPLVVRRWDTTVYHPGMNQVNSSSVEDWIDPLSFTYPSLLPRHDYRHQQHHTYGGAGDLTLHHQAQQQSAQHASIRPGLSGYSSQPMTPTPSHRSSPIVAGGGSLHDFAPVPSSPGSTSFRNRTPATQHSSPLAGTSPDNINSSKVHHPAAGSGATRLPFPSSGAAGNRRRRPSYTETEPSPRLDAAFPDVDTSYRRWEQRQQNRPAATSTSSSPSPAMAPGNFARQQQINLGNQSRAAARSQSHSPSPSRSRIPLHSVQAQQHHAPHHPFAFAIPQSPEQNHQHFEHQAETSNSAGASPSPRPLPPAAAAGIRVGDGHSIIEFGSSNSNMINNNKISKYPPPRARSVPAGPSSSPPSPPAGGLATAAGAGSDGARGRGRSSRGAWGRSRGRDRDVPGDNNTGKLPLAAEEAGEGSDDAPDGHYSHLGIWE</sequence>
<dbReference type="Gene3D" id="3.40.50.300">
    <property type="entry name" value="P-loop containing nucleotide triphosphate hydrolases"/>
    <property type="match status" value="1"/>
</dbReference>
<organism evidence="4 5">
    <name type="scientific">Lasiosphaeria ovina</name>
    <dbReference type="NCBI Taxonomy" id="92902"/>
    <lineage>
        <taxon>Eukaryota</taxon>
        <taxon>Fungi</taxon>
        <taxon>Dikarya</taxon>
        <taxon>Ascomycota</taxon>
        <taxon>Pezizomycotina</taxon>
        <taxon>Sordariomycetes</taxon>
        <taxon>Sordariomycetidae</taxon>
        <taxon>Sordariales</taxon>
        <taxon>Lasiosphaeriaceae</taxon>
        <taxon>Lasiosphaeria</taxon>
    </lineage>
</organism>
<feature type="compositionally biased region" description="Polar residues" evidence="2">
    <location>
        <begin position="1317"/>
        <end position="1347"/>
    </location>
</feature>
<feature type="compositionally biased region" description="Polar residues" evidence="2">
    <location>
        <begin position="1428"/>
        <end position="1437"/>
    </location>
</feature>
<comment type="caution">
    <text evidence="4">The sequence shown here is derived from an EMBL/GenBank/DDBJ whole genome shotgun (WGS) entry which is preliminary data.</text>
</comment>
<dbReference type="Pfam" id="PF05057">
    <property type="entry name" value="DUF676"/>
    <property type="match status" value="1"/>
</dbReference>
<evidence type="ECO:0000259" key="3">
    <source>
        <dbReference type="Pfam" id="PF05057"/>
    </source>
</evidence>
<proteinExistence type="inferred from homology"/>
<keyword evidence="5" id="KW-1185">Reference proteome</keyword>
<evidence type="ECO:0000313" key="5">
    <source>
        <dbReference type="Proteomes" id="UP001287356"/>
    </source>
</evidence>
<reference evidence="4" key="2">
    <citation type="submission" date="2023-06" db="EMBL/GenBank/DDBJ databases">
        <authorList>
            <consortium name="Lawrence Berkeley National Laboratory"/>
            <person name="Haridas S."/>
            <person name="Hensen N."/>
            <person name="Bonometti L."/>
            <person name="Westerberg I."/>
            <person name="Brannstrom I.O."/>
            <person name="Guillou S."/>
            <person name="Cros-Aarteil S."/>
            <person name="Calhoun S."/>
            <person name="Kuo A."/>
            <person name="Mondo S."/>
            <person name="Pangilinan J."/>
            <person name="Riley R."/>
            <person name="Labutti K."/>
            <person name="Andreopoulos B."/>
            <person name="Lipzen A."/>
            <person name="Chen C."/>
            <person name="Yanf M."/>
            <person name="Daum C."/>
            <person name="Ng V."/>
            <person name="Clum A."/>
            <person name="Steindorff A."/>
            <person name="Ohm R."/>
            <person name="Martin F."/>
            <person name="Silar P."/>
            <person name="Natvig D."/>
            <person name="Lalanne C."/>
            <person name="Gautier V."/>
            <person name="Ament-Velasquez S.L."/>
            <person name="Kruys A."/>
            <person name="Hutchinson M.I."/>
            <person name="Powell A.J."/>
            <person name="Barry K."/>
            <person name="Miller A.N."/>
            <person name="Grigoriev I.V."/>
            <person name="Debuchy R."/>
            <person name="Gladieux P."/>
            <person name="Thoren M.H."/>
            <person name="Johannesson H."/>
        </authorList>
    </citation>
    <scope>NUCLEOTIDE SEQUENCE</scope>
    <source>
        <strain evidence="4">CBS 958.72</strain>
    </source>
</reference>
<feature type="region of interest" description="Disordered" evidence="2">
    <location>
        <begin position="849"/>
        <end position="948"/>
    </location>
</feature>
<feature type="compositionally biased region" description="Polar residues" evidence="2">
    <location>
        <begin position="857"/>
        <end position="871"/>
    </location>
</feature>
<dbReference type="Gene3D" id="3.40.50.1820">
    <property type="entry name" value="alpha/beta hydrolase"/>
    <property type="match status" value="1"/>
</dbReference>
<dbReference type="PANTHER" id="PTHR48187:SF2">
    <property type="entry name" value="LD21810P"/>
    <property type="match status" value="1"/>
</dbReference>
<dbReference type="SUPFAM" id="SSF53474">
    <property type="entry name" value="alpha/beta-Hydrolases"/>
    <property type="match status" value="1"/>
</dbReference>
<dbReference type="InterPro" id="IPR029058">
    <property type="entry name" value="AB_hydrolase_fold"/>
</dbReference>
<gene>
    <name evidence="4" type="ORF">B0T24DRAFT_619148</name>
</gene>
<dbReference type="InterPro" id="IPR007751">
    <property type="entry name" value="DUF676_lipase-like"/>
</dbReference>
<feature type="region of interest" description="Disordered" evidence="2">
    <location>
        <begin position="313"/>
        <end position="348"/>
    </location>
</feature>
<comment type="similarity">
    <text evidence="1">Belongs to the putative lipase ROG1 family.</text>
</comment>
<dbReference type="EMBL" id="JAULSN010000003">
    <property type="protein sequence ID" value="KAK3376629.1"/>
    <property type="molecule type" value="Genomic_DNA"/>
</dbReference>
<accession>A0AAE0KH56</accession>
<dbReference type="PANTHER" id="PTHR48187">
    <property type="entry name" value="LD21810P"/>
    <property type="match status" value="1"/>
</dbReference>
<protein>
    <recommendedName>
        <fullName evidence="3">DUF676 domain-containing protein</fullName>
    </recommendedName>
</protein>
<dbReference type="InterPro" id="IPR027417">
    <property type="entry name" value="P-loop_NTPase"/>
</dbReference>
<dbReference type="Proteomes" id="UP001287356">
    <property type="component" value="Unassembled WGS sequence"/>
</dbReference>
<feature type="compositionally biased region" description="Low complexity" evidence="2">
    <location>
        <begin position="1266"/>
        <end position="1277"/>
    </location>
</feature>
<feature type="region of interest" description="Disordered" evidence="2">
    <location>
        <begin position="1528"/>
        <end position="1634"/>
    </location>
</feature>
<evidence type="ECO:0000256" key="1">
    <source>
        <dbReference type="ARBA" id="ARBA00007920"/>
    </source>
</evidence>
<feature type="region of interest" description="Disordered" evidence="2">
    <location>
        <begin position="1266"/>
        <end position="1469"/>
    </location>
</feature>
<feature type="compositionally biased region" description="Low complexity" evidence="2">
    <location>
        <begin position="1438"/>
        <end position="1456"/>
    </location>
</feature>
<dbReference type="SUPFAM" id="SSF52540">
    <property type="entry name" value="P-loop containing nucleoside triphosphate hydrolases"/>
    <property type="match status" value="1"/>
</dbReference>
<feature type="region of interest" description="Disordered" evidence="2">
    <location>
        <begin position="1483"/>
        <end position="1514"/>
    </location>
</feature>
<evidence type="ECO:0000313" key="4">
    <source>
        <dbReference type="EMBL" id="KAK3376629.1"/>
    </source>
</evidence>